<comment type="caution">
    <text evidence="2">The sequence shown here is derived from an EMBL/GenBank/DDBJ whole genome shotgun (WGS) entry which is preliminary data.</text>
</comment>
<gene>
    <name evidence="2" type="ORF">JZ751_007199</name>
</gene>
<proteinExistence type="predicted"/>
<dbReference type="EMBL" id="JAFBMS010000015">
    <property type="protein sequence ID" value="KAG9346850.1"/>
    <property type="molecule type" value="Genomic_DNA"/>
</dbReference>
<evidence type="ECO:0000313" key="3">
    <source>
        <dbReference type="Proteomes" id="UP000824540"/>
    </source>
</evidence>
<dbReference type="Proteomes" id="UP000824540">
    <property type="component" value="Unassembled WGS sequence"/>
</dbReference>
<dbReference type="AlphaFoldDB" id="A0A8T2P4W5"/>
<name>A0A8T2P4W5_9TELE</name>
<evidence type="ECO:0000313" key="2">
    <source>
        <dbReference type="EMBL" id="KAG9346850.1"/>
    </source>
</evidence>
<organism evidence="2 3">
    <name type="scientific">Albula glossodonta</name>
    <name type="common">roundjaw bonefish</name>
    <dbReference type="NCBI Taxonomy" id="121402"/>
    <lineage>
        <taxon>Eukaryota</taxon>
        <taxon>Metazoa</taxon>
        <taxon>Chordata</taxon>
        <taxon>Craniata</taxon>
        <taxon>Vertebrata</taxon>
        <taxon>Euteleostomi</taxon>
        <taxon>Actinopterygii</taxon>
        <taxon>Neopterygii</taxon>
        <taxon>Teleostei</taxon>
        <taxon>Albuliformes</taxon>
        <taxon>Albulidae</taxon>
        <taxon>Albula</taxon>
    </lineage>
</organism>
<reference evidence="2" key="1">
    <citation type="thesis" date="2021" institute="BYU ScholarsArchive" country="Provo, UT, USA">
        <title>Applications of and Algorithms for Genome Assembly and Genomic Analyses with an Emphasis on Marine Teleosts.</title>
        <authorList>
            <person name="Pickett B.D."/>
        </authorList>
    </citation>
    <scope>NUCLEOTIDE SEQUENCE</scope>
    <source>
        <strain evidence="2">HI-2016</strain>
    </source>
</reference>
<evidence type="ECO:0000256" key="1">
    <source>
        <dbReference type="SAM" id="MobiDB-lite"/>
    </source>
</evidence>
<keyword evidence="3" id="KW-1185">Reference proteome</keyword>
<feature type="region of interest" description="Disordered" evidence="1">
    <location>
        <begin position="29"/>
        <end position="60"/>
    </location>
</feature>
<accession>A0A8T2P4W5</accession>
<sequence>MSSSGEHLFRHSGGNSDLIGGFADFSSPAASASFPSAGGKGTPAWGPAPHPGSVQNSPKHTAVSHLINGCKMLAFCQSLKEAVRKWQ</sequence>
<protein>
    <submittedName>
        <fullName evidence="2">Uncharacterized protein</fullName>
    </submittedName>
</protein>